<reference evidence="9 10" key="1">
    <citation type="journal article" date="2005" name="Int. J. Syst. Evol. Microbiol.">
        <title>Nitrincola lacisaponensis gen. nov., sp. nov., a novel alkaliphilic bacterium isolated from an alkaline, saline lake.</title>
        <authorList>
            <person name="Dimitriu P.A."/>
            <person name="Shukla S.K."/>
            <person name="Conradt J."/>
            <person name="Marquez M.C."/>
            <person name="Ventosa A."/>
            <person name="Maglia A."/>
            <person name="Peyton B.M."/>
            <person name="Pinkart H.C."/>
            <person name="Mormile M.R."/>
        </authorList>
    </citation>
    <scope>NUCLEOTIDE SEQUENCE [LARGE SCALE GENOMIC DNA]</scope>
    <source>
        <strain evidence="9 10">4CA</strain>
    </source>
</reference>
<feature type="zinc finger region" description="C4-type" evidence="7">
    <location>
        <begin position="57"/>
        <end position="72"/>
    </location>
</feature>
<dbReference type="Proteomes" id="UP000027318">
    <property type="component" value="Unassembled WGS sequence"/>
</dbReference>
<evidence type="ECO:0000256" key="5">
    <source>
        <dbReference type="ARBA" id="ARBA00023172"/>
    </source>
</evidence>
<evidence type="ECO:0000256" key="7">
    <source>
        <dbReference type="HAMAP-Rule" id="MF_00017"/>
    </source>
</evidence>
<dbReference type="PANTHER" id="PTHR30446">
    <property type="entry name" value="RECOMBINATION PROTEIN RECR"/>
    <property type="match status" value="1"/>
</dbReference>
<name>A0A063Y1A4_9GAMM</name>
<evidence type="ECO:0000256" key="1">
    <source>
        <dbReference type="ARBA" id="ARBA00022723"/>
    </source>
</evidence>
<dbReference type="Gene3D" id="1.10.8.420">
    <property type="entry name" value="RecR Domain 1"/>
    <property type="match status" value="1"/>
</dbReference>
<evidence type="ECO:0000256" key="6">
    <source>
        <dbReference type="ARBA" id="ARBA00023204"/>
    </source>
</evidence>
<evidence type="ECO:0000259" key="8">
    <source>
        <dbReference type="PROSITE" id="PS50880"/>
    </source>
</evidence>
<dbReference type="STRING" id="267850.ADINL_2059"/>
<proteinExistence type="inferred from homology"/>
<evidence type="ECO:0000313" key="10">
    <source>
        <dbReference type="Proteomes" id="UP000027318"/>
    </source>
</evidence>
<keyword evidence="1 7" id="KW-0479">Metal-binding</keyword>
<dbReference type="HAMAP" id="MF_00017">
    <property type="entry name" value="RecR"/>
    <property type="match status" value="1"/>
</dbReference>
<dbReference type="SMART" id="SM00493">
    <property type="entry name" value="TOPRIM"/>
    <property type="match status" value="1"/>
</dbReference>
<dbReference type="PATRIC" id="fig|267850.7.peg.2027"/>
<gene>
    <name evidence="7" type="primary">recR</name>
    <name evidence="9" type="ORF">ADINL_2059</name>
</gene>
<dbReference type="PROSITE" id="PS01300">
    <property type="entry name" value="RECR"/>
    <property type="match status" value="1"/>
</dbReference>
<dbReference type="GO" id="GO:0006310">
    <property type="term" value="P:DNA recombination"/>
    <property type="evidence" value="ECO:0007669"/>
    <property type="project" value="UniProtKB-UniRule"/>
</dbReference>
<sequence length="203" mass="21808">MSFSPLLQQLINALRCLPGVGPKSAQRMALHLLERERDNARQLAGALLQAVEQIGECQQCRTLSETPVCDICSDSERDAGLVCVLESPVDLLAIEQSGGFQGVYFVLKGHLSPIDGIGPEDLGIPQLLDRIEQGGIRELILATNPTVEGEATAHYITGQIAREDIRITRIAHGVPVGGELEFVDGGTLAHALAGRRVINRDVS</sequence>
<dbReference type="Pfam" id="PF21176">
    <property type="entry name" value="RecR_HhH"/>
    <property type="match status" value="1"/>
</dbReference>
<comment type="caution">
    <text evidence="9">The sequence shown here is derived from an EMBL/GenBank/DDBJ whole genome shotgun (WGS) entry which is preliminary data.</text>
</comment>
<dbReference type="EMBL" id="JMSZ01000032">
    <property type="protein sequence ID" value="KDE38930.1"/>
    <property type="molecule type" value="Genomic_DNA"/>
</dbReference>
<keyword evidence="6 7" id="KW-0234">DNA repair</keyword>
<comment type="similarity">
    <text evidence="7">Belongs to the RecR family.</text>
</comment>
<dbReference type="Gene3D" id="3.40.1360.10">
    <property type="match status" value="1"/>
</dbReference>
<keyword evidence="3 7" id="KW-0863">Zinc-finger</keyword>
<dbReference type="OrthoDB" id="9802672at2"/>
<dbReference type="InterPro" id="IPR000093">
    <property type="entry name" value="DNA_Rcmb_RecR"/>
</dbReference>
<dbReference type="NCBIfam" id="TIGR00615">
    <property type="entry name" value="recR"/>
    <property type="match status" value="1"/>
</dbReference>
<dbReference type="PROSITE" id="PS50880">
    <property type="entry name" value="TOPRIM"/>
    <property type="match status" value="1"/>
</dbReference>
<dbReference type="PANTHER" id="PTHR30446:SF0">
    <property type="entry name" value="RECOMBINATION PROTEIN RECR"/>
    <property type="match status" value="1"/>
</dbReference>
<dbReference type="InterPro" id="IPR034137">
    <property type="entry name" value="TOPRIM_RecR"/>
</dbReference>
<evidence type="ECO:0000256" key="4">
    <source>
        <dbReference type="ARBA" id="ARBA00022833"/>
    </source>
</evidence>
<dbReference type="InterPro" id="IPR023627">
    <property type="entry name" value="Rcmb_RecR"/>
</dbReference>
<keyword evidence="4 7" id="KW-0862">Zinc</keyword>
<dbReference type="GO" id="GO:0003677">
    <property type="term" value="F:DNA binding"/>
    <property type="evidence" value="ECO:0007669"/>
    <property type="project" value="UniProtKB-UniRule"/>
</dbReference>
<dbReference type="Pfam" id="PF21175">
    <property type="entry name" value="RecR_C"/>
    <property type="match status" value="1"/>
</dbReference>
<dbReference type="GO" id="GO:0006281">
    <property type="term" value="P:DNA repair"/>
    <property type="evidence" value="ECO:0007669"/>
    <property type="project" value="UniProtKB-UniRule"/>
</dbReference>
<dbReference type="InterPro" id="IPR015967">
    <property type="entry name" value="Rcmb_RecR_Znf"/>
</dbReference>
<dbReference type="AlphaFoldDB" id="A0A063Y1A4"/>
<evidence type="ECO:0000256" key="2">
    <source>
        <dbReference type="ARBA" id="ARBA00022763"/>
    </source>
</evidence>
<comment type="function">
    <text evidence="7">May play a role in DNA repair. It seems to be involved in an RecBC-independent recombinational process of DNA repair. It may act with RecF and RecO.</text>
</comment>
<dbReference type="Gene3D" id="6.10.250.240">
    <property type="match status" value="1"/>
</dbReference>
<keyword evidence="2 7" id="KW-0227">DNA damage</keyword>
<evidence type="ECO:0000256" key="3">
    <source>
        <dbReference type="ARBA" id="ARBA00022771"/>
    </source>
</evidence>
<feature type="domain" description="Toprim" evidence="8">
    <location>
        <begin position="80"/>
        <end position="175"/>
    </location>
</feature>
<dbReference type="CDD" id="cd01025">
    <property type="entry name" value="TOPRIM_recR"/>
    <property type="match status" value="1"/>
</dbReference>
<evidence type="ECO:0000313" key="9">
    <source>
        <dbReference type="EMBL" id="KDE38930.1"/>
    </source>
</evidence>
<dbReference type="RefSeq" id="WP_036547421.1">
    <property type="nucleotide sequence ID" value="NZ_JBKBNO010000004.1"/>
</dbReference>
<accession>A0A063Y1A4</accession>
<dbReference type="Pfam" id="PF13662">
    <property type="entry name" value="Toprim_4"/>
    <property type="match status" value="1"/>
</dbReference>
<dbReference type="InterPro" id="IPR006171">
    <property type="entry name" value="TOPRIM_dom"/>
</dbReference>
<dbReference type="GO" id="GO:0008270">
    <property type="term" value="F:zinc ion binding"/>
    <property type="evidence" value="ECO:0007669"/>
    <property type="project" value="UniProtKB-KW"/>
</dbReference>
<organism evidence="9 10">
    <name type="scientific">Nitrincola lacisaponensis</name>
    <dbReference type="NCBI Taxonomy" id="267850"/>
    <lineage>
        <taxon>Bacteria</taxon>
        <taxon>Pseudomonadati</taxon>
        <taxon>Pseudomonadota</taxon>
        <taxon>Gammaproteobacteria</taxon>
        <taxon>Oceanospirillales</taxon>
        <taxon>Oceanospirillaceae</taxon>
        <taxon>Nitrincola</taxon>
    </lineage>
</organism>
<dbReference type="Pfam" id="PF02132">
    <property type="entry name" value="RecR_ZnF"/>
    <property type="match status" value="1"/>
</dbReference>
<protein>
    <recommendedName>
        <fullName evidence="7">Recombination protein RecR</fullName>
    </recommendedName>
</protein>
<keyword evidence="10" id="KW-1185">Reference proteome</keyword>
<dbReference type="SUPFAM" id="SSF111304">
    <property type="entry name" value="Recombination protein RecR"/>
    <property type="match status" value="1"/>
</dbReference>
<keyword evidence="5 7" id="KW-0233">DNA recombination</keyword>